<sequence>MQSPIMGNEQDMRTFLTTPVAEFLNMDEQVRLSSMEPPSITSLLQGDKTAILHAHLDIIGALDSGPIFHDPVLQIPKEKEMHKPFAYLSTQGDPSREMLYSKPTYFGQTPMPSHVEREKKAPSVLVPRSNSDDAVKEAMSSTFEFKRAHRHRYTCHLCNAVFTTQQTYHSHLNLHNNI</sequence>
<organism evidence="3 4">
    <name type="scientific">Digitaria exilis</name>
    <dbReference type="NCBI Taxonomy" id="1010633"/>
    <lineage>
        <taxon>Eukaryota</taxon>
        <taxon>Viridiplantae</taxon>
        <taxon>Streptophyta</taxon>
        <taxon>Embryophyta</taxon>
        <taxon>Tracheophyta</taxon>
        <taxon>Spermatophyta</taxon>
        <taxon>Magnoliopsida</taxon>
        <taxon>Liliopsida</taxon>
        <taxon>Poales</taxon>
        <taxon>Poaceae</taxon>
        <taxon>PACMAD clade</taxon>
        <taxon>Panicoideae</taxon>
        <taxon>Panicodae</taxon>
        <taxon>Paniceae</taxon>
        <taxon>Anthephorinae</taxon>
        <taxon>Digitaria</taxon>
    </lineage>
</organism>
<evidence type="ECO:0000313" key="3">
    <source>
        <dbReference type="EMBL" id="KAF8772800.1"/>
    </source>
</evidence>
<dbReference type="PROSITE" id="PS50157">
    <property type="entry name" value="ZINC_FINGER_C2H2_2"/>
    <property type="match status" value="1"/>
</dbReference>
<keyword evidence="1" id="KW-0862">Zinc</keyword>
<keyword evidence="4" id="KW-1185">Reference proteome</keyword>
<dbReference type="EMBL" id="JACEFO010000355">
    <property type="protein sequence ID" value="KAF8772800.1"/>
    <property type="molecule type" value="Genomic_DNA"/>
</dbReference>
<evidence type="ECO:0000313" key="4">
    <source>
        <dbReference type="Proteomes" id="UP000636709"/>
    </source>
</evidence>
<comment type="caution">
    <text evidence="3">The sequence shown here is derived from an EMBL/GenBank/DDBJ whole genome shotgun (WGS) entry which is preliminary data.</text>
</comment>
<name>A0A835FRZ8_9POAL</name>
<dbReference type="AlphaFoldDB" id="A0A835FRZ8"/>
<reference evidence="3" key="1">
    <citation type="submission" date="2020-07" db="EMBL/GenBank/DDBJ databases">
        <title>Genome sequence and genetic diversity analysis of an under-domesticated orphan crop, white fonio (Digitaria exilis).</title>
        <authorList>
            <person name="Bennetzen J.L."/>
            <person name="Chen S."/>
            <person name="Ma X."/>
            <person name="Wang X."/>
            <person name="Yssel A.E.J."/>
            <person name="Chaluvadi S.R."/>
            <person name="Johnson M."/>
            <person name="Gangashetty P."/>
            <person name="Hamidou F."/>
            <person name="Sanogo M.D."/>
            <person name="Zwaenepoel A."/>
            <person name="Wallace J."/>
            <person name="Van De Peer Y."/>
            <person name="Van Deynze A."/>
        </authorList>
    </citation>
    <scope>NUCLEOTIDE SEQUENCE</scope>
    <source>
        <tissue evidence="3">Leaves</tissue>
    </source>
</reference>
<proteinExistence type="predicted"/>
<dbReference type="OrthoDB" id="644976at2759"/>
<evidence type="ECO:0000256" key="1">
    <source>
        <dbReference type="PROSITE-ProRule" id="PRU00042"/>
    </source>
</evidence>
<dbReference type="PROSITE" id="PS00028">
    <property type="entry name" value="ZINC_FINGER_C2H2_1"/>
    <property type="match status" value="1"/>
</dbReference>
<evidence type="ECO:0000259" key="2">
    <source>
        <dbReference type="PROSITE" id="PS50157"/>
    </source>
</evidence>
<dbReference type="Proteomes" id="UP000636709">
    <property type="component" value="Unassembled WGS sequence"/>
</dbReference>
<accession>A0A835FRZ8</accession>
<dbReference type="GO" id="GO:0008270">
    <property type="term" value="F:zinc ion binding"/>
    <property type="evidence" value="ECO:0007669"/>
    <property type="project" value="UniProtKB-KW"/>
</dbReference>
<protein>
    <recommendedName>
        <fullName evidence="2">C2H2-type domain-containing protein</fullName>
    </recommendedName>
</protein>
<dbReference type="InterPro" id="IPR013087">
    <property type="entry name" value="Znf_C2H2_type"/>
</dbReference>
<keyword evidence="1" id="KW-0479">Metal-binding</keyword>
<gene>
    <name evidence="3" type="ORF">HU200_005391</name>
</gene>
<keyword evidence="1" id="KW-0863">Zinc-finger</keyword>
<feature type="domain" description="C2H2-type" evidence="2">
    <location>
        <begin position="153"/>
        <end position="178"/>
    </location>
</feature>